<evidence type="ECO:0000256" key="7">
    <source>
        <dbReference type="ARBA" id="ARBA00023306"/>
    </source>
</evidence>
<keyword evidence="6" id="KW-0539">Nucleus</keyword>
<feature type="coiled-coil region" evidence="9">
    <location>
        <begin position="523"/>
        <end position="577"/>
    </location>
</feature>
<keyword evidence="5" id="KW-0498">Mitosis</keyword>
<protein>
    <recommendedName>
        <fullName evidence="3">Spindle assembly checkpoint component MAD1</fullName>
    </recommendedName>
    <alternativeName>
        <fullName evidence="8">Mitotic arrest deficient protein 1</fullName>
    </alternativeName>
</protein>
<dbReference type="GO" id="GO:0007094">
    <property type="term" value="P:mitotic spindle assembly checkpoint signaling"/>
    <property type="evidence" value="ECO:0007669"/>
    <property type="project" value="InterPro"/>
</dbReference>
<dbReference type="AlphaFoldDB" id="A0A9P8Q3J0"/>
<dbReference type="PANTHER" id="PTHR23168">
    <property type="entry name" value="MITOTIC SPINDLE ASSEMBLY CHECKPOINT PROTEIN MAD1 MITOTIC ARREST DEFICIENT-LIKE PROTEIN 1"/>
    <property type="match status" value="1"/>
</dbReference>
<dbReference type="GO" id="GO:0000776">
    <property type="term" value="C:kinetochore"/>
    <property type="evidence" value="ECO:0007669"/>
    <property type="project" value="TreeGrafter"/>
</dbReference>
<dbReference type="Gene3D" id="6.10.250.90">
    <property type="match status" value="1"/>
</dbReference>
<sequence length="688" mass="79444">MDSSPFVERPTLKASHIPAPGFSMASSSASSIDQLTKEVHRLKYQLKDLQTQNQILKLESETQKSTAEQKYETKCMEFDEISSNNVFLFKQNEELLGKLQHIEENSSVKEQQLNENISKITLDLNKFKRGYEELSVKNKSLNSKLERLQMDHKMAYNDIETEVSKLRHDTQAKDTEIESLRAKLEEQSIELRNTQDRLSASSNNATSREDYQLIKSQLSDQVSYIQSLESVNLSQSEQIKKLTLSKANSEILNSKNMELSKLAERLKLEIEGFKVKERQFVEREVQLDNLKIYLAVDSDDSGEIDMEQAVKRLHDSKQDHDLLLAQHNRLSQDMESLNSRHSNLLQAYQQQTASITDLKLQCSTLSKLNSELSTQRDLAFEESKILRGQLSELSSELQINESDKDAYIKSLVELVDDYKSKLEKVTQDQVEWTENSKKRLRTGGEEEDDDITRDIQLSNETLRKELSDLQTKHSRLATENIILLKKLENLKKLQPTDTEKKFKIVQLRNNPLSHDQFIKSEQLSLLTAENESLKNLVNLSEAELIPRAVYDTLQLQCSRYQEEINSLTKKSIRLSQQFSEKIKEFISLIYHILGFKLEFLSSTKVKLFSKFATTEFITLDLSRNTLKTSTSRDLDEQEEDGVVQKSDFETICNELIQYWVKEKGEVGLFLSALNLELFERSSNCNKEQ</sequence>
<dbReference type="InterPro" id="IPR008672">
    <property type="entry name" value="Mad1"/>
</dbReference>
<reference evidence="10" key="1">
    <citation type="journal article" date="2021" name="Open Biol.">
        <title>Shared evolutionary footprints suggest mitochondrial oxidative damage underlies multiple complex I losses in fungi.</title>
        <authorList>
            <person name="Schikora-Tamarit M.A."/>
            <person name="Marcet-Houben M."/>
            <person name="Nosek J."/>
            <person name="Gabaldon T."/>
        </authorList>
    </citation>
    <scope>NUCLEOTIDE SEQUENCE</scope>
    <source>
        <strain evidence="10">CBS2887</strain>
    </source>
</reference>
<keyword evidence="9" id="KW-0175">Coiled coil</keyword>
<evidence type="ECO:0000256" key="1">
    <source>
        <dbReference type="ARBA" id="ARBA00004123"/>
    </source>
</evidence>
<dbReference type="Pfam" id="PF05557">
    <property type="entry name" value="MAD"/>
    <property type="match status" value="1"/>
</dbReference>
<keyword evidence="7" id="KW-0131">Cell cycle</keyword>
<keyword evidence="4" id="KW-0132">Cell division</keyword>
<dbReference type="PANTHER" id="PTHR23168:SF0">
    <property type="entry name" value="MITOTIC SPINDLE ASSEMBLY CHECKPOINT PROTEIN MAD1"/>
    <property type="match status" value="1"/>
</dbReference>
<dbReference type="SUPFAM" id="SSF75704">
    <property type="entry name" value="Mitotic arrest deficient-like 1, Mad1"/>
    <property type="match status" value="1"/>
</dbReference>
<comment type="caution">
    <text evidence="10">The sequence shown here is derived from an EMBL/GenBank/DDBJ whole genome shotgun (WGS) entry which is preliminary data.</text>
</comment>
<evidence type="ECO:0000256" key="2">
    <source>
        <dbReference type="ARBA" id="ARBA00008029"/>
    </source>
</evidence>
<evidence type="ECO:0000256" key="5">
    <source>
        <dbReference type="ARBA" id="ARBA00022776"/>
    </source>
</evidence>
<comment type="similarity">
    <text evidence="2">Belongs to the MAD1 family.</text>
</comment>
<name>A0A9P8Q3J0_WICPI</name>
<reference evidence="10" key="2">
    <citation type="submission" date="2021-01" db="EMBL/GenBank/DDBJ databases">
        <authorList>
            <person name="Schikora-Tamarit M.A."/>
        </authorList>
    </citation>
    <scope>NUCLEOTIDE SEQUENCE</scope>
    <source>
        <strain evidence="10">CBS2887</strain>
    </source>
</reference>
<gene>
    <name evidence="10" type="ORF">WICPIJ_005711</name>
</gene>
<evidence type="ECO:0000256" key="4">
    <source>
        <dbReference type="ARBA" id="ARBA00022618"/>
    </source>
</evidence>
<evidence type="ECO:0000256" key="8">
    <source>
        <dbReference type="ARBA" id="ARBA00032890"/>
    </source>
</evidence>
<dbReference type="OrthoDB" id="331602at2759"/>
<comment type="subcellular location">
    <subcellularLocation>
        <location evidence="1">Nucleus</location>
    </subcellularLocation>
</comment>
<dbReference type="GO" id="GO:0051301">
    <property type="term" value="P:cell division"/>
    <property type="evidence" value="ECO:0007669"/>
    <property type="project" value="UniProtKB-KW"/>
</dbReference>
<accession>A0A9P8Q3J0</accession>
<evidence type="ECO:0000256" key="3">
    <source>
        <dbReference type="ARBA" id="ARBA00022019"/>
    </source>
</evidence>
<evidence type="ECO:0000313" key="10">
    <source>
        <dbReference type="EMBL" id="KAH3683317.1"/>
    </source>
</evidence>
<dbReference type="GO" id="GO:0005635">
    <property type="term" value="C:nuclear envelope"/>
    <property type="evidence" value="ECO:0007669"/>
    <property type="project" value="TreeGrafter"/>
</dbReference>
<dbReference type="Gene3D" id="3.30.457.60">
    <property type="match status" value="1"/>
</dbReference>
<dbReference type="GO" id="GO:0072686">
    <property type="term" value="C:mitotic spindle"/>
    <property type="evidence" value="ECO:0007669"/>
    <property type="project" value="TreeGrafter"/>
</dbReference>
<feature type="coiled-coil region" evidence="9">
    <location>
        <begin position="177"/>
        <end position="204"/>
    </location>
</feature>
<dbReference type="GO" id="GO:0051315">
    <property type="term" value="P:attachment of mitotic spindle microtubules to kinetochore"/>
    <property type="evidence" value="ECO:0007669"/>
    <property type="project" value="TreeGrafter"/>
</dbReference>
<evidence type="ECO:0000313" key="11">
    <source>
        <dbReference type="Proteomes" id="UP000774326"/>
    </source>
</evidence>
<keyword evidence="11" id="KW-1185">Reference proteome</keyword>
<evidence type="ECO:0000256" key="6">
    <source>
        <dbReference type="ARBA" id="ARBA00023242"/>
    </source>
</evidence>
<dbReference type="Proteomes" id="UP000774326">
    <property type="component" value="Unassembled WGS sequence"/>
</dbReference>
<dbReference type="EMBL" id="JAEUBG010003180">
    <property type="protein sequence ID" value="KAH3683317.1"/>
    <property type="molecule type" value="Genomic_DNA"/>
</dbReference>
<feature type="coiled-coil region" evidence="9">
    <location>
        <begin position="320"/>
        <end position="347"/>
    </location>
</feature>
<organism evidence="10 11">
    <name type="scientific">Wickerhamomyces pijperi</name>
    <name type="common">Yeast</name>
    <name type="synonym">Pichia pijperi</name>
    <dbReference type="NCBI Taxonomy" id="599730"/>
    <lineage>
        <taxon>Eukaryota</taxon>
        <taxon>Fungi</taxon>
        <taxon>Dikarya</taxon>
        <taxon>Ascomycota</taxon>
        <taxon>Saccharomycotina</taxon>
        <taxon>Saccharomycetes</taxon>
        <taxon>Phaffomycetales</taxon>
        <taxon>Wickerhamomycetaceae</taxon>
        <taxon>Wickerhamomyces</taxon>
    </lineage>
</organism>
<feature type="coiled-coil region" evidence="9">
    <location>
        <begin position="32"/>
        <end position="59"/>
    </location>
</feature>
<evidence type="ECO:0000256" key="9">
    <source>
        <dbReference type="SAM" id="Coils"/>
    </source>
</evidence>
<proteinExistence type="inferred from homology"/>